<keyword evidence="6 12" id="KW-0418">Kinase</keyword>
<dbReference type="Pfam" id="PF02518">
    <property type="entry name" value="HATPase_c"/>
    <property type="match status" value="1"/>
</dbReference>
<dbReference type="PROSITE" id="PS50885">
    <property type="entry name" value="HAMP"/>
    <property type="match status" value="1"/>
</dbReference>
<feature type="domain" description="HAMP" evidence="11">
    <location>
        <begin position="170"/>
        <end position="222"/>
    </location>
</feature>
<dbReference type="CDD" id="cd00082">
    <property type="entry name" value="HisKA"/>
    <property type="match status" value="1"/>
</dbReference>
<dbReference type="CDD" id="cd00075">
    <property type="entry name" value="HATPase"/>
    <property type="match status" value="1"/>
</dbReference>
<dbReference type="SMART" id="SM00387">
    <property type="entry name" value="HATPase_c"/>
    <property type="match status" value="1"/>
</dbReference>
<dbReference type="InterPro" id="IPR005467">
    <property type="entry name" value="His_kinase_dom"/>
</dbReference>
<dbReference type="InterPro" id="IPR003661">
    <property type="entry name" value="HisK_dim/P_dom"/>
</dbReference>
<comment type="catalytic activity">
    <reaction evidence="1">
        <text>ATP + protein L-histidine = ADP + protein N-phospho-L-histidine.</text>
        <dbReference type="EC" id="2.7.13.3"/>
    </reaction>
</comment>
<reference evidence="12 13" key="1">
    <citation type="submission" date="2020-11" db="EMBL/GenBank/DDBJ databases">
        <title>Pseudonocardia abyssalis sp. nov. and Pseudonocardia oceani sp. nov., description and phylogenomic analysis of two novel actinomycetes isolated from the deep Southern Ocean.</title>
        <authorList>
            <person name="Parra J."/>
        </authorList>
    </citation>
    <scope>NUCLEOTIDE SEQUENCE [LARGE SCALE GENOMIC DNA]</scope>
    <source>
        <strain evidence="12 13">KRD-168</strain>
    </source>
</reference>
<gene>
    <name evidence="12" type="ORF">I4I81_02915</name>
</gene>
<dbReference type="PANTHER" id="PTHR45436">
    <property type="entry name" value="SENSOR HISTIDINE KINASE YKOH"/>
    <property type="match status" value="1"/>
</dbReference>
<dbReference type="CDD" id="cd06225">
    <property type="entry name" value="HAMP"/>
    <property type="match status" value="1"/>
</dbReference>
<evidence type="ECO:0000259" key="10">
    <source>
        <dbReference type="PROSITE" id="PS50109"/>
    </source>
</evidence>
<dbReference type="GO" id="GO:0016301">
    <property type="term" value="F:kinase activity"/>
    <property type="evidence" value="ECO:0007669"/>
    <property type="project" value="UniProtKB-KW"/>
</dbReference>
<protein>
    <recommendedName>
        <fullName evidence="2">histidine kinase</fullName>
        <ecNumber evidence="2">2.7.13.3</ecNumber>
    </recommendedName>
</protein>
<keyword evidence="3" id="KW-0597">Phosphoprotein</keyword>
<evidence type="ECO:0000259" key="11">
    <source>
        <dbReference type="PROSITE" id="PS50885"/>
    </source>
</evidence>
<name>A0ABS6ULS8_9PSEU</name>
<keyword evidence="8" id="KW-0902">Two-component regulatory system</keyword>
<evidence type="ECO:0000313" key="12">
    <source>
        <dbReference type="EMBL" id="MBW0133208.1"/>
    </source>
</evidence>
<proteinExistence type="predicted"/>
<dbReference type="Pfam" id="PF00672">
    <property type="entry name" value="HAMP"/>
    <property type="match status" value="1"/>
</dbReference>
<dbReference type="Proteomes" id="UP000694287">
    <property type="component" value="Unassembled WGS sequence"/>
</dbReference>
<evidence type="ECO:0000256" key="4">
    <source>
        <dbReference type="ARBA" id="ARBA00022679"/>
    </source>
</evidence>
<organism evidence="12 13">
    <name type="scientific">Pseudonocardia abyssalis</name>
    <dbReference type="NCBI Taxonomy" id="2792008"/>
    <lineage>
        <taxon>Bacteria</taxon>
        <taxon>Bacillati</taxon>
        <taxon>Actinomycetota</taxon>
        <taxon>Actinomycetes</taxon>
        <taxon>Pseudonocardiales</taxon>
        <taxon>Pseudonocardiaceae</taxon>
        <taxon>Pseudonocardia</taxon>
    </lineage>
</organism>
<dbReference type="InterPro" id="IPR003594">
    <property type="entry name" value="HATPase_dom"/>
</dbReference>
<dbReference type="EMBL" id="JADQDK010000001">
    <property type="protein sequence ID" value="MBW0133208.1"/>
    <property type="molecule type" value="Genomic_DNA"/>
</dbReference>
<evidence type="ECO:0000256" key="9">
    <source>
        <dbReference type="SAM" id="Phobius"/>
    </source>
</evidence>
<keyword evidence="4" id="KW-0808">Transferase</keyword>
<keyword evidence="5 9" id="KW-0812">Transmembrane</keyword>
<dbReference type="PROSITE" id="PS50109">
    <property type="entry name" value="HIS_KIN"/>
    <property type="match status" value="1"/>
</dbReference>
<keyword evidence="9" id="KW-0472">Membrane</keyword>
<accession>A0ABS6ULS8</accession>
<keyword evidence="7 9" id="KW-1133">Transmembrane helix</keyword>
<evidence type="ECO:0000256" key="5">
    <source>
        <dbReference type="ARBA" id="ARBA00022692"/>
    </source>
</evidence>
<dbReference type="Pfam" id="PF00512">
    <property type="entry name" value="HisKA"/>
    <property type="match status" value="1"/>
</dbReference>
<dbReference type="PANTHER" id="PTHR45436:SF5">
    <property type="entry name" value="SENSOR HISTIDINE KINASE TRCS"/>
    <property type="match status" value="1"/>
</dbReference>
<evidence type="ECO:0000256" key="8">
    <source>
        <dbReference type="ARBA" id="ARBA00023012"/>
    </source>
</evidence>
<feature type="domain" description="Histidine kinase" evidence="10">
    <location>
        <begin position="230"/>
        <end position="430"/>
    </location>
</feature>
<keyword evidence="13" id="KW-1185">Reference proteome</keyword>
<evidence type="ECO:0000313" key="13">
    <source>
        <dbReference type="Proteomes" id="UP000694287"/>
    </source>
</evidence>
<dbReference type="RefSeq" id="WP_218604657.1">
    <property type="nucleotide sequence ID" value="NZ_JADQDK010000001.1"/>
</dbReference>
<evidence type="ECO:0000256" key="6">
    <source>
        <dbReference type="ARBA" id="ARBA00022777"/>
    </source>
</evidence>
<dbReference type="EC" id="2.7.13.3" evidence="2"/>
<dbReference type="InterPro" id="IPR050428">
    <property type="entry name" value="TCS_sensor_his_kinase"/>
</dbReference>
<evidence type="ECO:0000256" key="2">
    <source>
        <dbReference type="ARBA" id="ARBA00012438"/>
    </source>
</evidence>
<feature type="transmembrane region" description="Helical" evidence="9">
    <location>
        <begin position="139"/>
        <end position="165"/>
    </location>
</feature>
<evidence type="ECO:0000256" key="1">
    <source>
        <dbReference type="ARBA" id="ARBA00000085"/>
    </source>
</evidence>
<evidence type="ECO:0000256" key="7">
    <source>
        <dbReference type="ARBA" id="ARBA00022989"/>
    </source>
</evidence>
<dbReference type="SMART" id="SM00304">
    <property type="entry name" value="HAMP"/>
    <property type="match status" value="1"/>
</dbReference>
<sequence length="432" mass="45389">MRSRIVTIAVIAATVALVLFGLPLAVAVAQYAEAYKSLDLERQADRAAMRVAATLSDDGVPAADELEDDATLTFLSVYDHDGIYIRGRGPDRPDAYVRAAAQGTPSTGSAGGELIVAVPVTHDGDVVGVVRVSGSRDALLWPVGLAWFGMLGLALVAIGVVWLLARRQAARLARPLDDLSTAARRLGNGDFSVRVPTVEYVEIDAVGSALNRTAVRLDDLLARERAFSADASHQLRTPLTTLRLGLEAALVRPGHDLRSAIHKGLDSAGRIERTVDELLTLARDTHGPVDVLDISLFLREATEPWVTRLGDEGRALRVSVDPQTPPAVASAAAVRQVLAVLLDNALTHGAGPVEVSARDAGDAVGIEVADGGPGITADAANQLFFRRSAAANGHGVGLALARRLAEAEGGHLRLASPAPPVFTLLLPAERAR</sequence>
<dbReference type="SMART" id="SM00388">
    <property type="entry name" value="HisKA"/>
    <property type="match status" value="1"/>
</dbReference>
<dbReference type="InterPro" id="IPR003660">
    <property type="entry name" value="HAMP_dom"/>
</dbReference>
<evidence type="ECO:0000256" key="3">
    <source>
        <dbReference type="ARBA" id="ARBA00022553"/>
    </source>
</evidence>
<comment type="caution">
    <text evidence="12">The sequence shown here is derived from an EMBL/GenBank/DDBJ whole genome shotgun (WGS) entry which is preliminary data.</text>
</comment>